<gene>
    <name evidence="1" type="ORF">J07HQW2_00289</name>
</gene>
<dbReference type="eggNOG" id="arCOG12105">
    <property type="taxonomic scope" value="Archaea"/>
</dbReference>
<evidence type="ECO:0000313" key="1">
    <source>
        <dbReference type="EMBL" id="ERG93855.1"/>
    </source>
</evidence>
<dbReference type="STRING" id="1238425.J07HQW2_00289"/>
<sequence length="85" mass="9428">MSEADNPEDGSSADVSGVDSIDEFVDIFVEAAESTDTEIDQEVIDDLEQHGRQVSDACEAMLKQHQKEIDDLRNELVEDSEPSEE</sequence>
<name>U1NAM3_9EURY</name>
<reference evidence="1 2" key="1">
    <citation type="journal article" date="2013" name="PLoS ONE">
        <title>Assembly-driven community genomics of a hypersaline microbial ecosystem.</title>
        <authorList>
            <person name="Podell S."/>
            <person name="Ugalde J.A."/>
            <person name="Narasingarao P."/>
            <person name="Banfield J.F."/>
            <person name="Heidelberg K.B."/>
            <person name="Allen E.E."/>
        </authorList>
    </citation>
    <scope>NUCLEOTIDE SEQUENCE [LARGE SCALE GENOMIC DNA]</scope>
    <source>
        <strain evidence="2">J07HQW2</strain>
    </source>
</reference>
<dbReference type="HOGENOM" id="CLU_2565676_0_0_2"/>
<proteinExistence type="predicted"/>
<protein>
    <submittedName>
        <fullName evidence="1">Uncharacterized protein</fullName>
    </submittedName>
</protein>
<dbReference type="EMBL" id="KE356561">
    <property type="protein sequence ID" value="ERG93855.1"/>
    <property type="molecule type" value="Genomic_DNA"/>
</dbReference>
<organism evidence="1 2">
    <name type="scientific">Haloquadratum walsbyi J07HQW2</name>
    <dbReference type="NCBI Taxonomy" id="1238425"/>
    <lineage>
        <taxon>Archaea</taxon>
        <taxon>Methanobacteriati</taxon>
        <taxon>Methanobacteriota</taxon>
        <taxon>Stenosarchaea group</taxon>
        <taxon>Halobacteria</taxon>
        <taxon>Halobacteriales</taxon>
        <taxon>Haloferacaceae</taxon>
        <taxon>Haloquadratum</taxon>
    </lineage>
</organism>
<accession>U1NAM3</accession>
<evidence type="ECO:0000313" key="2">
    <source>
        <dbReference type="Proteomes" id="UP000030710"/>
    </source>
</evidence>
<dbReference type="RefSeq" id="WP_021053349.1">
    <property type="nucleotide sequence ID" value="NZ_KE356561.1"/>
</dbReference>
<dbReference type="Proteomes" id="UP000030710">
    <property type="component" value="Unassembled WGS sequence"/>
</dbReference>
<dbReference type="AlphaFoldDB" id="U1NAM3"/>